<dbReference type="SUPFAM" id="SSF51182">
    <property type="entry name" value="RmlC-like cupins"/>
    <property type="match status" value="2"/>
</dbReference>
<keyword evidence="3" id="KW-1185">Reference proteome</keyword>
<dbReference type="PANTHER" id="PTHR33387:SF3">
    <property type="entry name" value="DUF985 DOMAIN-CONTAINING PROTEIN"/>
    <property type="match status" value="1"/>
</dbReference>
<dbReference type="Pfam" id="PF06172">
    <property type="entry name" value="Cupin_5"/>
    <property type="match status" value="1"/>
</dbReference>
<name>A0A6A7AWM9_9PLEO</name>
<dbReference type="PANTHER" id="PTHR33387">
    <property type="entry name" value="RMLC-LIKE JELLY ROLL FOLD PROTEIN"/>
    <property type="match status" value="1"/>
</dbReference>
<protein>
    <recommendedName>
        <fullName evidence="1">DUF985 domain-containing protein</fullName>
    </recommendedName>
</protein>
<dbReference type="Proteomes" id="UP000799423">
    <property type="component" value="Unassembled WGS sequence"/>
</dbReference>
<gene>
    <name evidence="2" type="ORF">T440DRAFT_471011</name>
</gene>
<dbReference type="InterPro" id="IPR011051">
    <property type="entry name" value="RmlC_Cupin_sf"/>
</dbReference>
<dbReference type="CDD" id="cd06121">
    <property type="entry name" value="cupin_YML079wp"/>
    <property type="match status" value="1"/>
</dbReference>
<dbReference type="AlphaFoldDB" id="A0A6A7AWM9"/>
<evidence type="ECO:0000313" key="3">
    <source>
        <dbReference type="Proteomes" id="UP000799423"/>
    </source>
</evidence>
<organism evidence="2 3">
    <name type="scientific">Plenodomus tracheiphilus IPT5</name>
    <dbReference type="NCBI Taxonomy" id="1408161"/>
    <lineage>
        <taxon>Eukaryota</taxon>
        <taxon>Fungi</taxon>
        <taxon>Dikarya</taxon>
        <taxon>Ascomycota</taxon>
        <taxon>Pezizomycotina</taxon>
        <taxon>Dothideomycetes</taxon>
        <taxon>Pleosporomycetidae</taxon>
        <taxon>Pleosporales</taxon>
        <taxon>Pleosporineae</taxon>
        <taxon>Leptosphaeriaceae</taxon>
        <taxon>Plenodomus</taxon>
    </lineage>
</organism>
<feature type="domain" description="DUF985" evidence="1">
    <location>
        <begin position="45"/>
        <end position="243"/>
    </location>
</feature>
<evidence type="ECO:0000313" key="2">
    <source>
        <dbReference type="EMBL" id="KAF2847503.1"/>
    </source>
</evidence>
<evidence type="ECO:0000259" key="1">
    <source>
        <dbReference type="Pfam" id="PF06172"/>
    </source>
</evidence>
<dbReference type="Gene3D" id="2.60.120.10">
    <property type="entry name" value="Jelly Rolls"/>
    <property type="match status" value="1"/>
</dbReference>
<reference evidence="2" key="1">
    <citation type="submission" date="2020-01" db="EMBL/GenBank/DDBJ databases">
        <authorList>
            <consortium name="DOE Joint Genome Institute"/>
            <person name="Haridas S."/>
            <person name="Albert R."/>
            <person name="Binder M."/>
            <person name="Bloem J."/>
            <person name="Labutti K."/>
            <person name="Salamov A."/>
            <person name="Andreopoulos B."/>
            <person name="Baker S.E."/>
            <person name="Barry K."/>
            <person name="Bills G."/>
            <person name="Bluhm B.H."/>
            <person name="Cannon C."/>
            <person name="Castanera R."/>
            <person name="Culley D.E."/>
            <person name="Daum C."/>
            <person name="Ezra D."/>
            <person name="Gonzalez J.B."/>
            <person name="Henrissat B."/>
            <person name="Kuo A."/>
            <person name="Liang C."/>
            <person name="Lipzen A."/>
            <person name="Lutzoni F."/>
            <person name="Magnuson J."/>
            <person name="Mondo S."/>
            <person name="Nolan M."/>
            <person name="Ohm R."/>
            <person name="Pangilinan J."/>
            <person name="Park H.-J."/>
            <person name="Ramirez L."/>
            <person name="Alfaro M."/>
            <person name="Sun H."/>
            <person name="Tritt A."/>
            <person name="Yoshinaga Y."/>
            <person name="Zwiers L.-H."/>
            <person name="Turgeon B.G."/>
            <person name="Goodwin S.B."/>
            <person name="Spatafora J.W."/>
            <person name="Crous P.W."/>
            <person name="Grigoriev I.V."/>
        </authorList>
    </citation>
    <scope>NUCLEOTIDE SEQUENCE</scope>
    <source>
        <strain evidence="2">IPT5</strain>
    </source>
</reference>
<dbReference type="EMBL" id="MU006325">
    <property type="protein sequence ID" value="KAF2847503.1"/>
    <property type="molecule type" value="Genomic_DNA"/>
</dbReference>
<dbReference type="OrthoDB" id="6614653at2759"/>
<dbReference type="InterPro" id="IPR014710">
    <property type="entry name" value="RmlC-like_jellyroll"/>
</dbReference>
<dbReference type="InterPro" id="IPR009327">
    <property type="entry name" value="Cupin_DUF985"/>
</dbReference>
<dbReference type="InterPro" id="IPR039935">
    <property type="entry name" value="YML079W-like"/>
</dbReference>
<sequence>MLIPIHSLYYTTAIMSSSSSIPGISEKLKPLYTPSLTKPESNSTQAIIDTLHMIPNIEGGLFVEIDRNPLIIPNPFLLFDPNNPHNTTLPSSSGIEVLPSVSAAVTTIAATTTPTTNATAPLPQSGNNNIRNASTSIFYLLTPRNPQGHFHRNKGRTVHTVIEGRGRYVLIHADEDNLAGGVKRMETFIVGKDVAAGEKAVWVVEGGKYKASFLLGEGGDAEGDRLLISETVIPGFEYSDHDFLSLEKFKTLVTEEQAKELEWLVRRE</sequence>
<proteinExistence type="predicted"/>
<accession>A0A6A7AWM9</accession>